<protein>
    <submittedName>
        <fullName evidence="6">DoxX family protein</fullName>
    </submittedName>
</protein>
<keyword evidence="4 5" id="KW-0472">Membrane</keyword>
<evidence type="ECO:0000256" key="4">
    <source>
        <dbReference type="ARBA" id="ARBA00023136"/>
    </source>
</evidence>
<evidence type="ECO:0000256" key="5">
    <source>
        <dbReference type="SAM" id="Phobius"/>
    </source>
</evidence>
<evidence type="ECO:0000256" key="2">
    <source>
        <dbReference type="ARBA" id="ARBA00022692"/>
    </source>
</evidence>
<sequence>MTTPPHPRTDHSPRALTLGLWSAQGLLAAILVGGGLWKLAAPLDQVAEAFAWAGELPGLLRVSAGFDILGGLGVLLPSVTRVRPGLAVLAALGVVALMGSAIVFHLARGEGADTGFNAVLIALALFVAWGRHRKAPIAPRP</sequence>
<keyword evidence="3 5" id="KW-1133">Transmembrane helix</keyword>
<comment type="subcellular location">
    <subcellularLocation>
        <location evidence="1">Membrane</location>
        <topology evidence="1">Multi-pass membrane protein</topology>
    </subcellularLocation>
</comment>
<name>A0ABN2V324_9ACTN</name>
<feature type="transmembrane region" description="Helical" evidence="5">
    <location>
        <begin position="18"/>
        <end position="39"/>
    </location>
</feature>
<feature type="transmembrane region" description="Helical" evidence="5">
    <location>
        <begin position="86"/>
        <end position="108"/>
    </location>
</feature>
<keyword evidence="2 5" id="KW-0812">Transmembrane</keyword>
<evidence type="ECO:0000313" key="7">
    <source>
        <dbReference type="Proteomes" id="UP001403094"/>
    </source>
</evidence>
<gene>
    <name evidence="6" type="ORF">GCM10009757_19590</name>
</gene>
<dbReference type="Proteomes" id="UP001403094">
    <property type="component" value="Unassembled WGS sequence"/>
</dbReference>
<evidence type="ECO:0000256" key="3">
    <source>
        <dbReference type="ARBA" id="ARBA00022989"/>
    </source>
</evidence>
<evidence type="ECO:0000256" key="1">
    <source>
        <dbReference type="ARBA" id="ARBA00004141"/>
    </source>
</evidence>
<dbReference type="Pfam" id="PF13564">
    <property type="entry name" value="DoxX_2"/>
    <property type="match status" value="1"/>
</dbReference>
<organism evidence="6 7">
    <name type="scientific">Streptomyces cheonanensis</name>
    <dbReference type="NCBI Taxonomy" id="312720"/>
    <lineage>
        <taxon>Bacteria</taxon>
        <taxon>Bacillati</taxon>
        <taxon>Actinomycetota</taxon>
        <taxon>Actinomycetes</taxon>
        <taxon>Kitasatosporales</taxon>
        <taxon>Streptomycetaceae</taxon>
        <taxon>Streptomyces</taxon>
    </lineage>
</organism>
<proteinExistence type="predicted"/>
<feature type="transmembrane region" description="Helical" evidence="5">
    <location>
        <begin position="114"/>
        <end position="130"/>
    </location>
</feature>
<accession>A0ABN2V324</accession>
<evidence type="ECO:0000313" key="6">
    <source>
        <dbReference type="EMBL" id="GAA2049052.1"/>
    </source>
</evidence>
<keyword evidence="7" id="KW-1185">Reference proteome</keyword>
<comment type="caution">
    <text evidence="6">The sequence shown here is derived from an EMBL/GenBank/DDBJ whole genome shotgun (WGS) entry which is preliminary data.</text>
</comment>
<dbReference type="EMBL" id="BAAANQ010000003">
    <property type="protein sequence ID" value="GAA2049052.1"/>
    <property type="molecule type" value="Genomic_DNA"/>
</dbReference>
<dbReference type="RefSeq" id="WP_019431629.1">
    <property type="nucleotide sequence ID" value="NZ_BAAANQ010000003.1"/>
</dbReference>
<reference evidence="6 7" key="1">
    <citation type="journal article" date="2019" name="Int. J. Syst. Evol. Microbiol.">
        <title>The Global Catalogue of Microorganisms (GCM) 10K type strain sequencing project: providing services to taxonomists for standard genome sequencing and annotation.</title>
        <authorList>
            <consortium name="The Broad Institute Genomics Platform"/>
            <consortium name="The Broad Institute Genome Sequencing Center for Infectious Disease"/>
            <person name="Wu L."/>
            <person name="Ma J."/>
        </authorList>
    </citation>
    <scope>NUCLEOTIDE SEQUENCE [LARGE SCALE GENOMIC DNA]</scope>
    <source>
        <strain evidence="6 7">JCM 14549</strain>
    </source>
</reference>
<dbReference type="InterPro" id="IPR032808">
    <property type="entry name" value="DoxX"/>
</dbReference>